<name>A0ACC0V7S9_9HYPO</name>
<dbReference type="Proteomes" id="UP001163324">
    <property type="component" value="Chromosome 3"/>
</dbReference>
<accession>A0ACC0V7S9</accession>
<keyword evidence="2" id="KW-1185">Reference proteome</keyword>
<protein>
    <submittedName>
        <fullName evidence="1">Uncharacterized protein</fullName>
    </submittedName>
</protein>
<dbReference type="EMBL" id="CM047942">
    <property type="protein sequence ID" value="KAI9901955.1"/>
    <property type="molecule type" value="Genomic_DNA"/>
</dbReference>
<reference evidence="1" key="1">
    <citation type="submission" date="2022-10" db="EMBL/GenBank/DDBJ databases">
        <title>Complete Genome of Trichothecium roseum strain YXFP-22015, a Plant Pathogen Isolated from Citrus.</title>
        <authorList>
            <person name="Wang Y."/>
            <person name="Zhu L."/>
        </authorList>
    </citation>
    <scope>NUCLEOTIDE SEQUENCE</scope>
    <source>
        <strain evidence="1">YXFP-22015</strain>
    </source>
</reference>
<evidence type="ECO:0000313" key="1">
    <source>
        <dbReference type="EMBL" id="KAI9901955.1"/>
    </source>
</evidence>
<sequence length="700" mass="76813">MIPRLLQKSAAFQCPGCSFARAATRPAAWLSRRPAGYTRPFRTTQAVWEAQKAKVAAVIGADKGGKKPAAKGGGDPLVLGEKTNTEQRKADWAIMKEMSRYLWPKDNMGTKLRVSLAVVLLIGAKVLNVQVPFYFKSIVDSMNIDVAAAGGTAMTVAGAMIVAYGAARIGATLFQEVRNAVFASVAQNAIRKVAANVFSHLLRLDLSFHLSKQTGGLTRAIDRGTKGISFLLTSMVFHVLPTALEISMVCGILTWQYGAKFAAVTVLTMAGYTAFTIWTTAWRTKFRRQANAADNKASTVAVDSLINYEAVKYYNNEAFEVSRYDKALGEYEKSSIKVATSLALLNSGQNVIFSSALTAMMYFAANGVAEGTLTVGDLVMVNQLVFQLSVPLNFLGSVYRELRQSLLDMETLFNLQKVNVSIQDRPDAKPLVLPKGGEIRFENVNFGYHPDRPILNNLNLTIPAGKKVAVVGPSGCGKSTLLRLLFRSYDVQSGRILIDDQDVRDVQVDSLRRSIGVVPQDTPLFNDTVEHNIRYGMIDATKEQVVAAARRARIHSIIDKFPDGYQTKVGERGLMISGGEKQRLAMSRLLLKDPPLLFFDEATSALDTHTEQALMNNINGILREKGRTSVFVAHRLRTIFDSDLIVVLKEGSVAEIGSHRELIDRDGVYAELWSAQETLFNEDGEKSETALAGKEQVKRP</sequence>
<proteinExistence type="predicted"/>
<gene>
    <name evidence="1" type="ORF">N3K66_003772</name>
</gene>
<evidence type="ECO:0000313" key="2">
    <source>
        <dbReference type="Proteomes" id="UP001163324"/>
    </source>
</evidence>
<comment type="caution">
    <text evidence="1">The sequence shown here is derived from an EMBL/GenBank/DDBJ whole genome shotgun (WGS) entry which is preliminary data.</text>
</comment>
<organism evidence="1 2">
    <name type="scientific">Trichothecium roseum</name>
    <dbReference type="NCBI Taxonomy" id="47278"/>
    <lineage>
        <taxon>Eukaryota</taxon>
        <taxon>Fungi</taxon>
        <taxon>Dikarya</taxon>
        <taxon>Ascomycota</taxon>
        <taxon>Pezizomycotina</taxon>
        <taxon>Sordariomycetes</taxon>
        <taxon>Hypocreomycetidae</taxon>
        <taxon>Hypocreales</taxon>
        <taxon>Hypocreales incertae sedis</taxon>
        <taxon>Trichothecium</taxon>
    </lineage>
</organism>